<keyword evidence="2" id="KW-1185">Reference proteome</keyword>
<protein>
    <submittedName>
        <fullName evidence="1">Uncharacterized protein</fullName>
    </submittedName>
</protein>
<proteinExistence type="predicted"/>
<dbReference type="Proteomes" id="UP000480266">
    <property type="component" value="Unassembled WGS sequence"/>
</dbReference>
<gene>
    <name evidence="1" type="ORF">G4V63_14550</name>
</gene>
<comment type="caution">
    <text evidence="1">The sequence shown here is derived from an EMBL/GenBank/DDBJ whole genome shotgun (WGS) entry which is preliminary data.</text>
</comment>
<accession>A0A7C9VG59</accession>
<dbReference type="EMBL" id="JAAMRR010000746">
    <property type="protein sequence ID" value="NGX96386.1"/>
    <property type="molecule type" value="Genomic_DNA"/>
</dbReference>
<evidence type="ECO:0000313" key="1">
    <source>
        <dbReference type="EMBL" id="NGX96386.1"/>
    </source>
</evidence>
<reference evidence="1" key="1">
    <citation type="submission" date="2020-02" db="EMBL/GenBank/DDBJ databases">
        <title>Draft genome sequence of Candidatus Afipia apatlaquensis IBT-C3, a potential strain for decolorization of textile dyes.</title>
        <authorList>
            <person name="Sanchez-Reyes A."/>
            <person name="Breton-Deval L."/>
            <person name="Mangelson H."/>
            <person name="Sanchez-Flores A."/>
        </authorList>
    </citation>
    <scope>NUCLEOTIDE SEQUENCE [LARGE SCALE GENOMIC DNA]</scope>
    <source>
        <strain evidence="1">IBT-C3</strain>
    </source>
</reference>
<organism evidence="1 2">
    <name type="scientific">Candidatus Afipia apatlaquensis</name>
    <dbReference type="NCBI Taxonomy" id="2712852"/>
    <lineage>
        <taxon>Bacteria</taxon>
        <taxon>Pseudomonadati</taxon>
        <taxon>Pseudomonadota</taxon>
        <taxon>Alphaproteobacteria</taxon>
        <taxon>Hyphomicrobiales</taxon>
        <taxon>Nitrobacteraceae</taxon>
        <taxon>Afipia</taxon>
    </lineage>
</organism>
<sequence length="100" mass="10949">MNFNENTAKSREVPASDSSPVDIELHALHCEMVRFEALLANVDDQLAPVKNGVRLPAAGPEAPRAPDDALSPLGDALRTFTRRIESARLRLTNLQMSLEV</sequence>
<dbReference type="AlphaFoldDB" id="A0A7C9VG59"/>
<name>A0A7C9VG59_9BRAD</name>
<evidence type="ECO:0000313" key="2">
    <source>
        <dbReference type="Proteomes" id="UP000480266"/>
    </source>
</evidence>